<dbReference type="Proteomes" id="UP001159405">
    <property type="component" value="Unassembled WGS sequence"/>
</dbReference>
<feature type="transmembrane region" description="Helical" evidence="3">
    <location>
        <begin position="433"/>
        <end position="455"/>
    </location>
</feature>
<dbReference type="PANTHER" id="PTHR48071:SF18">
    <property type="entry name" value="DELETED IN MALIGNANT BRAIN TUMORS 1 PROTEIN-RELATED"/>
    <property type="match status" value="1"/>
</dbReference>
<feature type="domain" description="Ig-like" evidence="6">
    <location>
        <begin position="325"/>
        <end position="416"/>
    </location>
</feature>
<name>A0ABN8QYG5_9CNID</name>
<gene>
    <name evidence="8" type="ORF">PLOB_00012150</name>
</gene>
<evidence type="ECO:0000313" key="9">
    <source>
        <dbReference type="Proteomes" id="UP001159405"/>
    </source>
</evidence>
<feature type="domain" description="Fibronectin type-III" evidence="7">
    <location>
        <begin position="227"/>
        <end position="326"/>
    </location>
</feature>
<organism evidence="8 9">
    <name type="scientific">Porites lobata</name>
    <dbReference type="NCBI Taxonomy" id="104759"/>
    <lineage>
        <taxon>Eukaryota</taxon>
        <taxon>Metazoa</taxon>
        <taxon>Cnidaria</taxon>
        <taxon>Anthozoa</taxon>
        <taxon>Hexacorallia</taxon>
        <taxon>Scleractinia</taxon>
        <taxon>Fungiina</taxon>
        <taxon>Poritidae</taxon>
        <taxon>Porites</taxon>
    </lineage>
</organism>
<dbReference type="SMART" id="SM00408">
    <property type="entry name" value="IGc2"/>
    <property type="match status" value="1"/>
</dbReference>
<dbReference type="SUPFAM" id="SSF49265">
    <property type="entry name" value="Fibronectin type III"/>
    <property type="match status" value="1"/>
</dbReference>
<feature type="signal peptide" evidence="4">
    <location>
        <begin position="1"/>
        <end position="22"/>
    </location>
</feature>
<dbReference type="SMART" id="SM00202">
    <property type="entry name" value="SR"/>
    <property type="match status" value="1"/>
</dbReference>
<dbReference type="InterPro" id="IPR007110">
    <property type="entry name" value="Ig-like_dom"/>
</dbReference>
<dbReference type="CDD" id="cd00063">
    <property type="entry name" value="FN3"/>
    <property type="match status" value="2"/>
</dbReference>
<dbReference type="PANTHER" id="PTHR48071">
    <property type="entry name" value="SRCR DOMAIN-CONTAINING PROTEIN"/>
    <property type="match status" value="1"/>
</dbReference>
<dbReference type="PROSITE" id="PS50835">
    <property type="entry name" value="IG_LIKE"/>
    <property type="match status" value="1"/>
</dbReference>
<accession>A0ABN8QYG5</accession>
<keyword evidence="3" id="KW-1133">Transmembrane helix</keyword>
<keyword evidence="3" id="KW-0472">Membrane</keyword>
<feature type="disulfide bond" evidence="2">
    <location>
        <begin position="96"/>
        <end position="106"/>
    </location>
</feature>
<sequence>MDGKRTIQFVMLSGVLLLNALAQQTVRLVGGPNAREGRVEAFFSGVWSLVCGTGWDISDAEVVCQSLGYAGASAYSVNLTIVNQANNTVWLSGVRCIGNETSLSECAHDGWGENSCAENRAAGVTCFDQARPQLISSGLDTITIKFQPVRVTDISYTVQIWSNTTATWRDTRCIQSTVKNTCVVTNLSRIVTLTGLSPGHAYFVRLASSSQGFSQVSEPIETKKLGFPLQLEIVSSSSNSVSLKWVSANSVISNYTVEVKCCEETTWTKAYCSESLIGRDCTLSDTTATVIGLKPNEKYYFRVYALYKNFKSAVSMSSGAVRTKPEGKNFTTYQIWMSSQNPGCITSQTGHTITLFCHASDGEITVFKWTKGGRVVSNGSTSGVLNVPISSSDDFGVYTCHAMNKHGVTSYNITVCQNTDHVGVAAPEDYNHVAIAVITTCFVCFAIFIVVLILLKMARIRHRRRKQSLDAATNREEIAMLHYRQKISRSGNNNEDDME</sequence>
<feature type="domain" description="SRCR" evidence="5">
    <location>
        <begin position="26"/>
        <end position="127"/>
    </location>
</feature>
<dbReference type="Gene3D" id="3.10.250.10">
    <property type="entry name" value="SRCR-like domain"/>
    <property type="match status" value="1"/>
</dbReference>
<dbReference type="InterPro" id="IPR003599">
    <property type="entry name" value="Ig_sub"/>
</dbReference>
<protein>
    <submittedName>
        <fullName evidence="8">Uncharacterized protein</fullName>
    </submittedName>
</protein>
<reference evidence="8 9" key="1">
    <citation type="submission" date="2022-05" db="EMBL/GenBank/DDBJ databases">
        <authorList>
            <consortium name="Genoscope - CEA"/>
            <person name="William W."/>
        </authorList>
    </citation>
    <scope>NUCLEOTIDE SEQUENCE [LARGE SCALE GENOMIC DNA]</scope>
</reference>
<dbReference type="Pfam" id="PF00530">
    <property type="entry name" value="SRCR"/>
    <property type="match status" value="1"/>
</dbReference>
<comment type="caution">
    <text evidence="8">The sequence shown here is derived from an EMBL/GenBank/DDBJ whole genome shotgun (WGS) entry which is preliminary data.</text>
</comment>
<dbReference type="InterPro" id="IPR036116">
    <property type="entry name" value="FN3_sf"/>
</dbReference>
<evidence type="ECO:0000256" key="2">
    <source>
        <dbReference type="PROSITE-ProRule" id="PRU00196"/>
    </source>
</evidence>
<evidence type="ECO:0000256" key="3">
    <source>
        <dbReference type="SAM" id="Phobius"/>
    </source>
</evidence>
<dbReference type="InterPro" id="IPR001190">
    <property type="entry name" value="SRCR"/>
</dbReference>
<evidence type="ECO:0000259" key="6">
    <source>
        <dbReference type="PROSITE" id="PS50835"/>
    </source>
</evidence>
<feature type="chain" id="PRO_5045474460" evidence="4">
    <location>
        <begin position="23"/>
        <end position="499"/>
    </location>
</feature>
<dbReference type="SMART" id="SM00409">
    <property type="entry name" value="IG"/>
    <property type="match status" value="1"/>
</dbReference>
<comment type="caution">
    <text evidence="2">Lacks conserved residue(s) required for the propagation of feature annotation.</text>
</comment>
<keyword evidence="4" id="KW-0732">Signal</keyword>
<dbReference type="PRINTS" id="PR00258">
    <property type="entry name" value="SPERACTRCPTR"/>
</dbReference>
<dbReference type="Pfam" id="PF00041">
    <property type="entry name" value="fn3"/>
    <property type="match status" value="2"/>
</dbReference>
<dbReference type="PROSITE" id="PS50853">
    <property type="entry name" value="FN3"/>
    <property type="match status" value="1"/>
</dbReference>
<dbReference type="SMART" id="SM00060">
    <property type="entry name" value="FN3"/>
    <property type="match status" value="2"/>
</dbReference>
<evidence type="ECO:0000259" key="7">
    <source>
        <dbReference type="PROSITE" id="PS50853"/>
    </source>
</evidence>
<dbReference type="InterPro" id="IPR036179">
    <property type="entry name" value="Ig-like_dom_sf"/>
</dbReference>
<dbReference type="EMBL" id="CALNXK010000167">
    <property type="protein sequence ID" value="CAH3171805.1"/>
    <property type="molecule type" value="Genomic_DNA"/>
</dbReference>
<dbReference type="InterPro" id="IPR003961">
    <property type="entry name" value="FN3_dom"/>
</dbReference>
<evidence type="ECO:0000256" key="4">
    <source>
        <dbReference type="SAM" id="SignalP"/>
    </source>
</evidence>
<dbReference type="InterPro" id="IPR003598">
    <property type="entry name" value="Ig_sub2"/>
</dbReference>
<dbReference type="PROSITE" id="PS50287">
    <property type="entry name" value="SRCR_2"/>
    <property type="match status" value="1"/>
</dbReference>
<keyword evidence="1 2" id="KW-1015">Disulfide bond</keyword>
<dbReference type="Pfam" id="PF13895">
    <property type="entry name" value="Ig_2"/>
    <property type="match status" value="1"/>
</dbReference>
<keyword evidence="9" id="KW-1185">Reference proteome</keyword>
<evidence type="ECO:0000256" key="1">
    <source>
        <dbReference type="ARBA" id="ARBA00023157"/>
    </source>
</evidence>
<dbReference type="InterPro" id="IPR036772">
    <property type="entry name" value="SRCR-like_dom_sf"/>
</dbReference>
<evidence type="ECO:0000259" key="5">
    <source>
        <dbReference type="PROSITE" id="PS50287"/>
    </source>
</evidence>
<dbReference type="InterPro" id="IPR013783">
    <property type="entry name" value="Ig-like_fold"/>
</dbReference>
<dbReference type="Gene3D" id="2.60.40.10">
    <property type="entry name" value="Immunoglobulins"/>
    <property type="match status" value="3"/>
</dbReference>
<proteinExistence type="predicted"/>
<dbReference type="SUPFAM" id="SSF56487">
    <property type="entry name" value="SRCR-like"/>
    <property type="match status" value="1"/>
</dbReference>
<evidence type="ECO:0000313" key="8">
    <source>
        <dbReference type="EMBL" id="CAH3171805.1"/>
    </source>
</evidence>
<keyword evidence="3" id="KW-0812">Transmembrane</keyword>
<dbReference type="SUPFAM" id="SSF48726">
    <property type="entry name" value="Immunoglobulin"/>
    <property type="match status" value="1"/>
</dbReference>